<keyword evidence="13" id="KW-1185">Reference proteome</keyword>
<evidence type="ECO:0000313" key="13">
    <source>
        <dbReference type="Proteomes" id="UP000254792"/>
    </source>
</evidence>
<dbReference type="EMBL" id="CP031376">
    <property type="protein sequence ID" value="AXK51254.1"/>
    <property type="molecule type" value="Genomic_DNA"/>
</dbReference>
<dbReference type="GO" id="GO:0003919">
    <property type="term" value="F:FMN adenylyltransferase activity"/>
    <property type="evidence" value="ECO:0007669"/>
    <property type="project" value="UniProtKB-EC"/>
</dbReference>
<organism evidence="12 13">
    <name type="scientific">Spiroplasma alleghenense</name>
    <dbReference type="NCBI Taxonomy" id="216931"/>
    <lineage>
        <taxon>Bacteria</taxon>
        <taxon>Bacillati</taxon>
        <taxon>Mycoplasmatota</taxon>
        <taxon>Mollicutes</taxon>
        <taxon>Entomoplasmatales</taxon>
        <taxon>Spiroplasmataceae</taxon>
        <taxon>Spiroplasma</taxon>
    </lineage>
</organism>
<comment type="pathway">
    <text evidence="1">Cofactor biosynthesis; FAD biosynthesis; FAD from FMN: step 1/1.</text>
</comment>
<evidence type="ECO:0000256" key="4">
    <source>
        <dbReference type="ARBA" id="ARBA00022643"/>
    </source>
</evidence>
<dbReference type="AlphaFoldDB" id="A0A345Z3S5"/>
<keyword evidence="3" id="KW-0285">Flavoprotein</keyword>
<keyword evidence="9" id="KW-0067">ATP-binding</keyword>
<evidence type="ECO:0000256" key="7">
    <source>
        <dbReference type="ARBA" id="ARBA00022741"/>
    </source>
</evidence>
<dbReference type="InterPro" id="IPR015864">
    <property type="entry name" value="FAD_synthase"/>
</dbReference>
<dbReference type="GO" id="GO:0009231">
    <property type="term" value="P:riboflavin biosynthetic process"/>
    <property type="evidence" value="ECO:0007669"/>
    <property type="project" value="InterPro"/>
</dbReference>
<evidence type="ECO:0000256" key="3">
    <source>
        <dbReference type="ARBA" id="ARBA00022630"/>
    </source>
</evidence>
<dbReference type="InterPro" id="IPR014729">
    <property type="entry name" value="Rossmann-like_a/b/a_fold"/>
</dbReference>
<dbReference type="EC" id="2.7.7.2" evidence="2"/>
<proteinExistence type="predicted"/>
<dbReference type="Pfam" id="PF06574">
    <property type="entry name" value="FAD_syn"/>
    <property type="match status" value="1"/>
</dbReference>
<sequence>MEIIKIDLSKTIEEQIIKEPSVVTIGFFDGIHRIHQEILKKTAKLATKNDLKAVVVTFSRKVKSFLSGNSEQILDNEIKYREIEELTYIDYIIEIEVNDEMIKIDKDEFIKWMMEKLMAKKIVVGSDVNFGFRGQGDIYDLLAKFGTDNVVIYHRVDEFSSSELKELISTGHVAQANKMMLKKLELKISKIKANLYESEDNAITVMDGKYLGLIEGKKIYFHVVANRLKINESDIIGIEPKSVIFLKYLGK</sequence>
<keyword evidence="8" id="KW-0274">FAD</keyword>
<dbReference type="RefSeq" id="WP_115558160.1">
    <property type="nucleotide sequence ID" value="NZ_CP031376.1"/>
</dbReference>
<evidence type="ECO:0000256" key="2">
    <source>
        <dbReference type="ARBA" id="ARBA00012393"/>
    </source>
</evidence>
<dbReference type="GO" id="GO:0005524">
    <property type="term" value="F:ATP binding"/>
    <property type="evidence" value="ECO:0007669"/>
    <property type="project" value="UniProtKB-KW"/>
</dbReference>
<dbReference type="GO" id="GO:0006747">
    <property type="term" value="P:FAD biosynthetic process"/>
    <property type="evidence" value="ECO:0007669"/>
    <property type="project" value="UniProtKB-UniPathway"/>
</dbReference>
<evidence type="ECO:0000256" key="5">
    <source>
        <dbReference type="ARBA" id="ARBA00022679"/>
    </source>
</evidence>
<dbReference type="SUPFAM" id="SSF52374">
    <property type="entry name" value="Nucleotidylyl transferase"/>
    <property type="match status" value="1"/>
</dbReference>
<keyword evidence="5 12" id="KW-0808">Transferase</keyword>
<evidence type="ECO:0000256" key="1">
    <source>
        <dbReference type="ARBA" id="ARBA00004726"/>
    </source>
</evidence>
<comment type="catalytic activity">
    <reaction evidence="10">
        <text>FMN + ATP + H(+) = FAD + diphosphate</text>
        <dbReference type="Rhea" id="RHEA:17237"/>
        <dbReference type="ChEBI" id="CHEBI:15378"/>
        <dbReference type="ChEBI" id="CHEBI:30616"/>
        <dbReference type="ChEBI" id="CHEBI:33019"/>
        <dbReference type="ChEBI" id="CHEBI:57692"/>
        <dbReference type="ChEBI" id="CHEBI:58210"/>
        <dbReference type="EC" id="2.7.7.2"/>
    </reaction>
</comment>
<evidence type="ECO:0000256" key="9">
    <source>
        <dbReference type="ARBA" id="ARBA00022840"/>
    </source>
</evidence>
<evidence type="ECO:0000313" key="12">
    <source>
        <dbReference type="EMBL" id="AXK51254.1"/>
    </source>
</evidence>
<gene>
    <name evidence="12" type="primary">ribC</name>
    <name evidence="12" type="ORF">SALLE_v1c05820</name>
</gene>
<keyword evidence="4" id="KW-0288">FMN</keyword>
<keyword evidence="6 12" id="KW-0548">Nucleotidyltransferase</keyword>
<dbReference type="OrthoDB" id="9803667at2"/>
<reference evidence="12 13" key="1">
    <citation type="submission" date="2018-07" db="EMBL/GenBank/DDBJ databases">
        <title>Complete genome sequence of Spiroplasma alleghenense PLHS-1 (ATCC 51752).</title>
        <authorList>
            <person name="Chou L."/>
            <person name="Lee T.-Y."/>
            <person name="Tsai Y.-M."/>
            <person name="Kuo C.-H."/>
        </authorList>
    </citation>
    <scope>NUCLEOTIDE SEQUENCE [LARGE SCALE GENOMIC DNA]</scope>
    <source>
        <strain evidence="12 13">PLHS-1</strain>
    </source>
</reference>
<dbReference type="Proteomes" id="UP000254792">
    <property type="component" value="Chromosome"/>
</dbReference>
<dbReference type="UniPathway" id="UPA00277">
    <property type="reaction ID" value="UER00407"/>
</dbReference>
<keyword evidence="12" id="KW-0418">Kinase</keyword>
<evidence type="ECO:0000259" key="11">
    <source>
        <dbReference type="Pfam" id="PF06574"/>
    </source>
</evidence>
<protein>
    <recommendedName>
        <fullName evidence="2">FAD synthase</fullName>
        <ecNumber evidence="2">2.7.7.2</ecNumber>
    </recommendedName>
</protein>
<feature type="domain" description="FAD synthetase" evidence="11">
    <location>
        <begin position="17"/>
        <end position="159"/>
    </location>
</feature>
<dbReference type="Gene3D" id="3.40.50.620">
    <property type="entry name" value="HUPs"/>
    <property type="match status" value="1"/>
</dbReference>
<dbReference type="GO" id="GO:0016301">
    <property type="term" value="F:kinase activity"/>
    <property type="evidence" value="ECO:0007669"/>
    <property type="project" value="UniProtKB-KW"/>
</dbReference>
<keyword evidence="7" id="KW-0547">Nucleotide-binding</keyword>
<name>A0A345Z3S5_9MOLU</name>
<evidence type="ECO:0000256" key="6">
    <source>
        <dbReference type="ARBA" id="ARBA00022695"/>
    </source>
</evidence>
<accession>A0A345Z3S5</accession>
<dbReference type="KEGG" id="salx:SALLE_v1c05820"/>
<evidence type="ECO:0000256" key="8">
    <source>
        <dbReference type="ARBA" id="ARBA00022827"/>
    </source>
</evidence>
<evidence type="ECO:0000256" key="10">
    <source>
        <dbReference type="ARBA" id="ARBA00049494"/>
    </source>
</evidence>